<sequence>MPSHIIPRRQSLHRIACIALYRATLEQCPRITIPDNLKQLGPVDPLKHLIRKRFRAQIHNTSPRQCVQALQYGYQAEEMLRKAGDGDEAAHSQILELLSERQRQAALARARTPPPTKRTHVYPEPRAGSMKVLEMRPLPLEQLSGRRRLPIASGGNAIPFLRIGNRQSPFLSRLIKDKVEQRQRRFDLAERMDEDAEIGQAEQEWENIVGGDVYEADHKPWDAAMQRAGQEAKNGLRNEKLVSREKALRVLDIVTKERKLWEEERRARRHQKRLEKWEKKLAGKPPAVGVDN</sequence>
<dbReference type="Proteomes" id="UP001629113">
    <property type="component" value="Unassembled WGS sequence"/>
</dbReference>
<accession>A0ABR4PCE2</accession>
<protein>
    <submittedName>
        <fullName evidence="1">Uncharacterized protein</fullName>
    </submittedName>
</protein>
<evidence type="ECO:0000313" key="2">
    <source>
        <dbReference type="Proteomes" id="UP001629113"/>
    </source>
</evidence>
<organism evidence="1 2">
    <name type="scientific">Phlyctema vagabunda</name>
    <dbReference type="NCBI Taxonomy" id="108571"/>
    <lineage>
        <taxon>Eukaryota</taxon>
        <taxon>Fungi</taxon>
        <taxon>Dikarya</taxon>
        <taxon>Ascomycota</taxon>
        <taxon>Pezizomycotina</taxon>
        <taxon>Leotiomycetes</taxon>
        <taxon>Helotiales</taxon>
        <taxon>Dermateaceae</taxon>
        <taxon>Phlyctema</taxon>
    </lineage>
</organism>
<keyword evidence="2" id="KW-1185">Reference proteome</keyword>
<comment type="caution">
    <text evidence="1">The sequence shown here is derived from an EMBL/GenBank/DDBJ whole genome shotgun (WGS) entry which is preliminary data.</text>
</comment>
<dbReference type="EMBL" id="JBFCZG010000006">
    <property type="protein sequence ID" value="KAL3420832.1"/>
    <property type="molecule type" value="Genomic_DNA"/>
</dbReference>
<dbReference type="InterPro" id="IPR046896">
    <property type="entry name" value="Cup1-like_N"/>
</dbReference>
<name>A0ABR4PCE2_9HELO</name>
<gene>
    <name evidence="1" type="ORF">PVAG01_07277</name>
</gene>
<dbReference type="CDD" id="cd20273">
    <property type="entry name" value="Complex1_LYR_unchar"/>
    <property type="match status" value="1"/>
</dbReference>
<proteinExistence type="predicted"/>
<evidence type="ECO:0000313" key="1">
    <source>
        <dbReference type="EMBL" id="KAL3420832.1"/>
    </source>
</evidence>
<reference evidence="1 2" key="1">
    <citation type="submission" date="2024-06" db="EMBL/GenBank/DDBJ databases">
        <title>Complete genome of Phlyctema vagabunda strain 19-DSS-EL-015.</title>
        <authorList>
            <person name="Fiorenzani C."/>
        </authorList>
    </citation>
    <scope>NUCLEOTIDE SEQUENCE [LARGE SCALE GENOMIC DNA]</scope>
    <source>
        <strain evidence="1 2">19-DSS-EL-015</strain>
    </source>
</reference>